<comment type="caution">
    <text evidence="6">The sequence shown here is derived from an EMBL/GenBank/DDBJ whole genome shotgun (WGS) entry which is preliminary data.</text>
</comment>
<evidence type="ECO:0000256" key="4">
    <source>
        <dbReference type="SAM" id="MobiDB-lite"/>
    </source>
</evidence>
<dbReference type="EMBL" id="JAPNTZ010000020">
    <property type="protein sequence ID" value="MCY1144503.1"/>
    <property type="molecule type" value="Genomic_DNA"/>
</dbReference>
<keyword evidence="3" id="KW-0804">Transcription</keyword>
<dbReference type="SMART" id="SM00418">
    <property type="entry name" value="HTH_ARSR"/>
    <property type="match status" value="1"/>
</dbReference>
<accession>A0ABT4BDB5</accession>
<dbReference type="Pfam" id="PF01022">
    <property type="entry name" value="HTH_5"/>
    <property type="match status" value="1"/>
</dbReference>
<dbReference type="InterPro" id="IPR036388">
    <property type="entry name" value="WH-like_DNA-bd_sf"/>
</dbReference>
<evidence type="ECO:0000256" key="3">
    <source>
        <dbReference type="ARBA" id="ARBA00023163"/>
    </source>
</evidence>
<dbReference type="PRINTS" id="PR00778">
    <property type="entry name" value="HTHARSR"/>
</dbReference>
<keyword evidence="1" id="KW-0805">Transcription regulation</keyword>
<proteinExistence type="predicted"/>
<evidence type="ECO:0000313" key="6">
    <source>
        <dbReference type="EMBL" id="MCY1144503.1"/>
    </source>
</evidence>
<evidence type="ECO:0000259" key="5">
    <source>
        <dbReference type="PROSITE" id="PS50987"/>
    </source>
</evidence>
<evidence type="ECO:0000256" key="1">
    <source>
        <dbReference type="ARBA" id="ARBA00023015"/>
    </source>
</evidence>
<keyword evidence="2" id="KW-0238">DNA-binding</keyword>
<dbReference type="Gene3D" id="1.10.10.10">
    <property type="entry name" value="Winged helix-like DNA-binding domain superfamily/Winged helix DNA-binding domain"/>
    <property type="match status" value="1"/>
</dbReference>
<evidence type="ECO:0000256" key="2">
    <source>
        <dbReference type="ARBA" id="ARBA00023125"/>
    </source>
</evidence>
<dbReference type="CDD" id="cd00090">
    <property type="entry name" value="HTH_ARSR"/>
    <property type="match status" value="1"/>
</dbReference>
<feature type="domain" description="HTH arsR-type" evidence="5">
    <location>
        <begin position="8"/>
        <end position="102"/>
    </location>
</feature>
<dbReference type="SUPFAM" id="SSF46785">
    <property type="entry name" value="Winged helix' DNA-binding domain"/>
    <property type="match status" value="1"/>
</dbReference>
<dbReference type="InterPro" id="IPR051081">
    <property type="entry name" value="HTH_MetalResp_TranReg"/>
</dbReference>
<feature type="region of interest" description="Disordered" evidence="4">
    <location>
        <begin position="1"/>
        <end position="24"/>
    </location>
</feature>
<dbReference type="InterPro" id="IPR011991">
    <property type="entry name" value="ArsR-like_HTH"/>
</dbReference>
<name>A0ABT4BDB5_9ACTN</name>
<dbReference type="PANTHER" id="PTHR33154">
    <property type="entry name" value="TRANSCRIPTIONAL REGULATOR, ARSR FAMILY"/>
    <property type="match status" value="1"/>
</dbReference>
<gene>
    <name evidence="6" type="ORF">OWR29_41450</name>
</gene>
<evidence type="ECO:0000313" key="7">
    <source>
        <dbReference type="Proteomes" id="UP001151002"/>
    </source>
</evidence>
<dbReference type="NCBIfam" id="NF033788">
    <property type="entry name" value="HTH_metalloreg"/>
    <property type="match status" value="1"/>
</dbReference>
<sequence length="117" mass="12613">MATNQGPGEPGPDGPGPDGWEILGDPSRRAIVESLAVRPHAVGELAAQLPISRPAVSQHLRVLKDAGLVDDEAAGTRRVYRLNPAGVSALRDQLDVFWRRTLEGLQEIVEEADEEKS</sequence>
<dbReference type="InterPro" id="IPR036390">
    <property type="entry name" value="WH_DNA-bd_sf"/>
</dbReference>
<dbReference type="InterPro" id="IPR001845">
    <property type="entry name" value="HTH_ArsR_DNA-bd_dom"/>
</dbReference>
<dbReference type="PANTHER" id="PTHR33154:SF33">
    <property type="entry name" value="TRANSCRIPTIONAL REPRESSOR SDPR"/>
    <property type="match status" value="1"/>
</dbReference>
<dbReference type="PROSITE" id="PS50987">
    <property type="entry name" value="HTH_ARSR_2"/>
    <property type="match status" value="1"/>
</dbReference>
<reference evidence="6" key="1">
    <citation type="submission" date="2022-11" db="EMBL/GenBank/DDBJ databases">
        <authorList>
            <person name="Somphong A."/>
            <person name="Phongsopitanun W."/>
        </authorList>
    </citation>
    <scope>NUCLEOTIDE SEQUENCE</scope>
    <source>
        <strain evidence="6">Pm04-4</strain>
    </source>
</reference>
<dbReference type="Proteomes" id="UP001151002">
    <property type="component" value="Unassembled WGS sequence"/>
</dbReference>
<keyword evidence="7" id="KW-1185">Reference proteome</keyword>
<organism evidence="6 7">
    <name type="scientific">Paractinoplanes pyxinae</name>
    <dbReference type="NCBI Taxonomy" id="2997416"/>
    <lineage>
        <taxon>Bacteria</taxon>
        <taxon>Bacillati</taxon>
        <taxon>Actinomycetota</taxon>
        <taxon>Actinomycetes</taxon>
        <taxon>Micromonosporales</taxon>
        <taxon>Micromonosporaceae</taxon>
        <taxon>Paractinoplanes</taxon>
    </lineage>
</organism>
<protein>
    <submittedName>
        <fullName evidence="6">Metalloregulator ArsR/SmtB family transcription factor</fullName>
    </submittedName>
</protein>
<dbReference type="RefSeq" id="WP_267569085.1">
    <property type="nucleotide sequence ID" value="NZ_JAPNTZ010000020.1"/>
</dbReference>